<keyword evidence="3 10" id="KW-0645">Protease</keyword>
<keyword evidence="2" id="KW-0964">Secreted</keyword>
<dbReference type="SMART" id="SM00020">
    <property type="entry name" value="Tryp_SPc"/>
    <property type="match status" value="1"/>
</dbReference>
<evidence type="ECO:0000256" key="10">
    <source>
        <dbReference type="RuleBase" id="RU363034"/>
    </source>
</evidence>
<organism evidence="12 13">
    <name type="scientific">Habropoda laboriosa</name>
    <dbReference type="NCBI Taxonomy" id="597456"/>
    <lineage>
        <taxon>Eukaryota</taxon>
        <taxon>Metazoa</taxon>
        <taxon>Ecdysozoa</taxon>
        <taxon>Arthropoda</taxon>
        <taxon>Hexapoda</taxon>
        <taxon>Insecta</taxon>
        <taxon>Pterygota</taxon>
        <taxon>Neoptera</taxon>
        <taxon>Endopterygota</taxon>
        <taxon>Hymenoptera</taxon>
        <taxon>Apocrita</taxon>
        <taxon>Aculeata</taxon>
        <taxon>Apoidea</taxon>
        <taxon>Anthophila</taxon>
        <taxon>Apidae</taxon>
        <taxon>Habropoda</taxon>
    </lineage>
</organism>
<dbReference type="InterPro" id="IPR033116">
    <property type="entry name" value="TRYPSIN_SER"/>
</dbReference>
<dbReference type="PROSITE" id="PS00134">
    <property type="entry name" value="TRYPSIN_HIS"/>
    <property type="match status" value="1"/>
</dbReference>
<dbReference type="InterPro" id="IPR001254">
    <property type="entry name" value="Trypsin_dom"/>
</dbReference>
<comment type="subcellular location">
    <subcellularLocation>
        <location evidence="1">Secreted</location>
        <location evidence="1">Extracellular space</location>
    </subcellularLocation>
</comment>
<evidence type="ECO:0000256" key="5">
    <source>
        <dbReference type="ARBA" id="ARBA00022801"/>
    </source>
</evidence>
<dbReference type="PANTHER" id="PTHR24256">
    <property type="entry name" value="TRYPTASE-RELATED"/>
    <property type="match status" value="1"/>
</dbReference>
<evidence type="ECO:0000256" key="4">
    <source>
        <dbReference type="ARBA" id="ARBA00022729"/>
    </source>
</evidence>
<keyword evidence="5 10" id="KW-0378">Hydrolase</keyword>
<dbReference type="InterPro" id="IPR001314">
    <property type="entry name" value="Peptidase_S1A"/>
</dbReference>
<keyword evidence="4" id="KW-0732">Signal</keyword>
<evidence type="ECO:0000256" key="6">
    <source>
        <dbReference type="ARBA" id="ARBA00022825"/>
    </source>
</evidence>
<keyword evidence="13" id="KW-1185">Reference proteome</keyword>
<dbReference type="InterPro" id="IPR051487">
    <property type="entry name" value="Ser/Thr_Proteases_Immune/Dev"/>
</dbReference>
<dbReference type="InterPro" id="IPR022700">
    <property type="entry name" value="CLIP"/>
</dbReference>
<dbReference type="GO" id="GO:0004252">
    <property type="term" value="F:serine-type endopeptidase activity"/>
    <property type="evidence" value="ECO:0007669"/>
    <property type="project" value="UniProtKB-EC"/>
</dbReference>
<evidence type="ECO:0000259" key="11">
    <source>
        <dbReference type="PROSITE" id="PS50240"/>
    </source>
</evidence>
<dbReference type="STRING" id="597456.A0A0L7R7Y2"/>
<sequence length="381" mass="42169">MLLVEGSKCLLENGNAGICKKLPDCSPRMKEVLEGKRHATSTGRCGFDDFEEIVCCPLNITEKIVPRLAEAACQQYDNEITPDDVKALDLSFHIYGGTEAQSGEFPYMVTLGYKNNDTSDDPSPIKYNCGGSLISSQHVLTAAHCANNIHERVPVEVRLGNEDMRNVTNVQRIQISDIMYHPGFKRSTNYNDVAILKLKTQVQLSKTVKPICLQTKSLGIISITPRTPLVAIGWGATSFEDENSKPDKLLKTSGLSLVDKEECDKHYKGHRKLPRGIDDSMICTRDTNSSRRSDACGGDSGGPLLMLTESGDSVIGITAFGQFCGSSAPGVYTSVYHYLDWIEEQVWTGSEQESKEETKTRKEKETKAVKTEFINFTITYE</sequence>
<dbReference type="InterPro" id="IPR018114">
    <property type="entry name" value="TRYPSIN_HIS"/>
</dbReference>
<dbReference type="GO" id="GO:0016485">
    <property type="term" value="P:protein processing"/>
    <property type="evidence" value="ECO:0007669"/>
    <property type="project" value="UniProtKB-ARBA"/>
</dbReference>
<evidence type="ECO:0000256" key="7">
    <source>
        <dbReference type="ARBA" id="ARBA00023157"/>
    </source>
</evidence>
<dbReference type="CDD" id="cd00190">
    <property type="entry name" value="Tryp_SPc"/>
    <property type="match status" value="1"/>
</dbReference>
<dbReference type="FunFam" id="2.40.10.10:FF:000047">
    <property type="entry name" value="Trypsin eta"/>
    <property type="match status" value="1"/>
</dbReference>
<feature type="domain" description="Peptidase S1" evidence="11">
    <location>
        <begin position="94"/>
        <end position="347"/>
    </location>
</feature>
<protein>
    <recommendedName>
        <fullName evidence="9">chymotrypsin</fullName>
        <ecNumber evidence="9">3.4.21.1</ecNumber>
    </recommendedName>
</protein>
<dbReference type="SMART" id="SM00680">
    <property type="entry name" value="CLIP"/>
    <property type="match status" value="1"/>
</dbReference>
<name>A0A0L7R7Y2_9HYME</name>
<dbReference type="Gene3D" id="2.40.10.10">
    <property type="entry name" value="Trypsin-like serine proteases"/>
    <property type="match status" value="1"/>
</dbReference>
<evidence type="ECO:0000256" key="8">
    <source>
        <dbReference type="ARBA" id="ARBA00024195"/>
    </source>
</evidence>
<accession>A0A0L7R7Y2</accession>
<proteinExistence type="inferred from homology"/>
<dbReference type="GO" id="GO:0005576">
    <property type="term" value="C:extracellular region"/>
    <property type="evidence" value="ECO:0007669"/>
    <property type="project" value="UniProtKB-SubCell"/>
</dbReference>
<dbReference type="InterPro" id="IPR009003">
    <property type="entry name" value="Peptidase_S1_PA"/>
</dbReference>
<dbReference type="Proteomes" id="UP000053825">
    <property type="component" value="Unassembled WGS sequence"/>
</dbReference>
<keyword evidence="7" id="KW-1015">Disulfide bond</keyword>
<dbReference type="EMBL" id="KQ414637">
    <property type="protein sequence ID" value="KOC66990.1"/>
    <property type="molecule type" value="Genomic_DNA"/>
</dbReference>
<dbReference type="PROSITE" id="PS00135">
    <property type="entry name" value="TRYPSIN_SER"/>
    <property type="match status" value="1"/>
</dbReference>
<reference evidence="12 13" key="1">
    <citation type="submission" date="2015-07" db="EMBL/GenBank/DDBJ databases">
        <title>The genome of Habropoda laboriosa.</title>
        <authorList>
            <person name="Pan H."/>
            <person name="Kapheim K."/>
        </authorList>
    </citation>
    <scope>NUCLEOTIDE SEQUENCE [LARGE SCALE GENOMIC DNA]</scope>
    <source>
        <strain evidence="12">0110345459</strain>
    </source>
</reference>
<dbReference type="AlphaFoldDB" id="A0A0L7R7Y2"/>
<dbReference type="EC" id="3.4.21.1" evidence="9"/>
<keyword evidence="6 10" id="KW-0720">Serine protease</keyword>
<dbReference type="InterPro" id="IPR043504">
    <property type="entry name" value="Peptidase_S1_PA_chymotrypsin"/>
</dbReference>
<dbReference type="SUPFAM" id="SSF50494">
    <property type="entry name" value="Trypsin-like serine proteases"/>
    <property type="match status" value="1"/>
</dbReference>
<evidence type="ECO:0000256" key="1">
    <source>
        <dbReference type="ARBA" id="ARBA00004239"/>
    </source>
</evidence>
<gene>
    <name evidence="12" type="ORF">WH47_12417</name>
</gene>
<evidence type="ECO:0000313" key="13">
    <source>
        <dbReference type="Proteomes" id="UP000053825"/>
    </source>
</evidence>
<dbReference type="OrthoDB" id="6339452at2759"/>
<dbReference type="PROSITE" id="PS50240">
    <property type="entry name" value="TRYPSIN_DOM"/>
    <property type="match status" value="1"/>
</dbReference>
<dbReference type="PRINTS" id="PR00722">
    <property type="entry name" value="CHYMOTRYPSIN"/>
</dbReference>
<comment type="similarity">
    <text evidence="8">Belongs to the peptidase S1 family. CLIP subfamily.</text>
</comment>
<evidence type="ECO:0000256" key="2">
    <source>
        <dbReference type="ARBA" id="ARBA00022525"/>
    </source>
</evidence>
<evidence type="ECO:0000256" key="9">
    <source>
        <dbReference type="ARBA" id="ARBA00044036"/>
    </source>
</evidence>
<evidence type="ECO:0000313" key="12">
    <source>
        <dbReference type="EMBL" id="KOC66990.1"/>
    </source>
</evidence>
<dbReference type="Pfam" id="PF00089">
    <property type="entry name" value="Trypsin"/>
    <property type="match status" value="1"/>
</dbReference>
<evidence type="ECO:0000256" key="3">
    <source>
        <dbReference type="ARBA" id="ARBA00022670"/>
    </source>
</evidence>